<protein>
    <recommendedName>
        <fullName evidence="1">Putative beta-lactamase-inhibitor-like PepSY-like domain-containing protein</fullName>
    </recommendedName>
</protein>
<organism evidence="2 3">
    <name type="scientific">Rudanella paleaurantiibacter</name>
    <dbReference type="NCBI Taxonomy" id="2614655"/>
    <lineage>
        <taxon>Bacteria</taxon>
        <taxon>Pseudomonadati</taxon>
        <taxon>Bacteroidota</taxon>
        <taxon>Cytophagia</taxon>
        <taxon>Cytophagales</taxon>
        <taxon>Cytophagaceae</taxon>
        <taxon>Rudanella</taxon>
    </lineage>
</organism>
<dbReference type="RefSeq" id="WP_152126885.1">
    <property type="nucleotide sequence ID" value="NZ_WELI01000017.1"/>
</dbReference>
<reference evidence="2 3" key="1">
    <citation type="submission" date="2019-10" db="EMBL/GenBank/DDBJ databases">
        <title>Rudanella paleaurantiibacter sp. nov., isolated from sludge.</title>
        <authorList>
            <person name="Xu S.Q."/>
        </authorList>
    </citation>
    <scope>NUCLEOTIDE SEQUENCE [LARGE SCALE GENOMIC DNA]</scope>
    <source>
        <strain evidence="2 3">HX-22-17</strain>
    </source>
</reference>
<dbReference type="PROSITE" id="PS51257">
    <property type="entry name" value="PROKAR_LIPOPROTEIN"/>
    <property type="match status" value="1"/>
</dbReference>
<dbReference type="SUPFAM" id="SSF160574">
    <property type="entry name" value="BT0923-like"/>
    <property type="match status" value="2"/>
</dbReference>
<dbReference type="Gene3D" id="3.40.1420.30">
    <property type="match status" value="1"/>
</dbReference>
<keyword evidence="3" id="KW-1185">Reference proteome</keyword>
<accession>A0A7J5TS78</accession>
<dbReference type="AlphaFoldDB" id="A0A7J5TS78"/>
<name>A0A7J5TS78_9BACT</name>
<dbReference type="Pfam" id="PF11396">
    <property type="entry name" value="PepSY_like"/>
    <property type="match status" value="3"/>
</dbReference>
<dbReference type="InterPro" id="IPR021533">
    <property type="entry name" value="PepSY-like"/>
</dbReference>
<evidence type="ECO:0000313" key="2">
    <source>
        <dbReference type="EMBL" id="KAB7726122.1"/>
    </source>
</evidence>
<dbReference type="Proteomes" id="UP000488299">
    <property type="component" value="Unassembled WGS sequence"/>
</dbReference>
<evidence type="ECO:0000259" key="1">
    <source>
        <dbReference type="Pfam" id="PF11396"/>
    </source>
</evidence>
<feature type="domain" description="Putative beta-lactamase-inhibitor-like PepSY-like" evidence="1">
    <location>
        <begin position="50"/>
        <end position="94"/>
    </location>
</feature>
<feature type="domain" description="Putative beta-lactamase-inhibitor-like PepSY-like" evidence="1">
    <location>
        <begin position="137"/>
        <end position="194"/>
    </location>
</feature>
<gene>
    <name evidence="2" type="ORF">F5984_24905</name>
</gene>
<comment type="caution">
    <text evidence="2">The sequence shown here is derived from an EMBL/GenBank/DDBJ whole genome shotgun (WGS) entry which is preliminary data.</text>
</comment>
<sequence length="280" mass="29332">MKKILFLCLLATSLIGLYGCDSNSSAVEPEDELLSQARIGAQAAGQTGEGRLTKVEISALPAAITSYIAKNYSGYTAEKAGKDSDGNFTVVIKQGNTMKALQFGADGAFKQELAFGGKGKGHNHPGGPGERGPNSFTSIDVATLPAAITSYVTTKYASSTISGAAQNAEKLYVVFVKTTTDRVVLEFNADGSFKQEVVRPGRGKGSFTDVAIADLPQTISAYIKSTYAGSTIKKAAKSNVDGGFVVWITKADGTNVGLSFGADGAFKQEIKCTRNQKPTN</sequence>
<proteinExistence type="predicted"/>
<evidence type="ECO:0000313" key="3">
    <source>
        <dbReference type="Proteomes" id="UP000488299"/>
    </source>
</evidence>
<dbReference type="EMBL" id="WELI01000017">
    <property type="protein sequence ID" value="KAB7726122.1"/>
    <property type="molecule type" value="Genomic_DNA"/>
</dbReference>
<feature type="domain" description="Putative beta-lactamase-inhibitor-like PepSY-like" evidence="1">
    <location>
        <begin position="208"/>
        <end position="265"/>
    </location>
</feature>